<dbReference type="HOGENOM" id="CLU_047596_0_0_1"/>
<sequence>MASSTQHAPDTGALPIDPNLASGSQNDEDEWEYEYSTTETETYYLTIDLSHDGLKKPPTKMMPHSRSGYFKHWQDQHTLDGDASSAKQAHNQDDQDGDGGDNDDDENEPDAEVESRQEGGNDDDMLLDPALRSETAAMEKEATAEARRKAKGKAPAVPRASTVQIESDEEGRTDASKKEQQTGSNTIQILELESDRPIISYKGRVFEAEWAEVIGTEMLFVAHSEKQPLPALRNLAGDIDLLAASSARLITKEKIVKPRQPVHDDLAQAREGYGIHIPVGKDQSGERTAQARFLENLMALKKLRGETDDVTVYAQPGEGKDFDDTRPPDSRPRRRKPPASSDGGRRGRVVSRTTVRGRVAARGGSRAASTPTPSHWEDLATPDNNDSGDDDEDEEEEDDDDDDVLMED</sequence>
<reference evidence="3 4" key="1">
    <citation type="journal article" date="2015" name="Genome Announc.">
        <title>Draft Genome Sequence and Gene Annotation of the Entomopathogenic Fungus Verticillium hemipterigenum.</title>
        <authorList>
            <person name="Horn F."/>
            <person name="Habel A."/>
            <person name="Scharf D.H."/>
            <person name="Dworschak J."/>
            <person name="Brakhage A.A."/>
            <person name="Guthke R."/>
            <person name="Hertweck C."/>
            <person name="Linde J."/>
        </authorList>
    </citation>
    <scope>NUCLEOTIDE SEQUENCE [LARGE SCALE GENOMIC DNA]</scope>
</reference>
<dbReference type="STRING" id="1531966.A0A0A1TLB1"/>
<organism evidence="3 4">
    <name type="scientific">[Torrubiella] hemipterigena</name>
    <dbReference type="NCBI Taxonomy" id="1531966"/>
    <lineage>
        <taxon>Eukaryota</taxon>
        <taxon>Fungi</taxon>
        <taxon>Dikarya</taxon>
        <taxon>Ascomycota</taxon>
        <taxon>Pezizomycotina</taxon>
        <taxon>Sordariomycetes</taxon>
        <taxon>Hypocreomycetidae</taxon>
        <taxon>Hypocreales</taxon>
        <taxon>Clavicipitaceae</taxon>
        <taxon>Clavicipitaceae incertae sedis</taxon>
        <taxon>'Torrubiella' clade</taxon>
    </lineage>
</organism>
<feature type="domain" description="Transcription factor TFIIIC triple barrel" evidence="2">
    <location>
        <begin position="38"/>
        <end position="253"/>
    </location>
</feature>
<feature type="compositionally biased region" description="Acidic residues" evidence="1">
    <location>
        <begin position="386"/>
        <end position="408"/>
    </location>
</feature>
<dbReference type="OrthoDB" id="1877767at2759"/>
<feature type="region of interest" description="Disordered" evidence="1">
    <location>
        <begin position="311"/>
        <end position="408"/>
    </location>
</feature>
<evidence type="ECO:0000313" key="4">
    <source>
        <dbReference type="Proteomes" id="UP000039046"/>
    </source>
</evidence>
<dbReference type="Proteomes" id="UP000039046">
    <property type="component" value="Unassembled WGS sequence"/>
</dbReference>
<dbReference type="EMBL" id="CDHN01000004">
    <property type="protein sequence ID" value="CEJ91690.1"/>
    <property type="molecule type" value="Genomic_DNA"/>
</dbReference>
<gene>
    <name evidence="3" type="ORF">VHEMI07385</name>
</gene>
<dbReference type="Pfam" id="PF10419">
    <property type="entry name" value="TFIIIC_sub6"/>
    <property type="match status" value="1"/>
</dbReference>
<dbReference type="Gene3D" id="2.60.40.4370">
    <property type="match status" value="1"/>
</dbReference>
<dbReference type="AlphaFoldDB" id="A0A0A1TLB1"/>
<proteinExistence type="predicted"/>
<feature type="region of interest" description="Disordered" evidence="1">
    <location>
        <begin position="51"/>
        <end position="184"/>
    </location>
</feature>
<keyword evidence="4" id="KW-1185">Reference proteome</keyword>
<evidence type="ECO:0000256" key="1">
    <source>
        <dbReference type="SAM" id="MobiDB-lite"/>
    </source>
</evidence>
<feature type="compositionally biased region" description="Basic and acidic residues" evidence="1">
    <location>
        <begin position="137"/>
        <end position="147"/>
    </location>
</feature>
<feature type="compositionally biased region" description="Acidic residues" evidence="1">
    <location>
        <begin position="94"/>
        <end position="112"/>
    </location>
</feature>
<evidence type="ECO:0000259" key="2">
    <source>
        <dbReference type="Pfam" id="PF10419"/>
    </source>
</evidence>
<feature type="compositionally biased region" description="Basic and acidic residues" evidence="1">
    <location>
        <begin position="318"/>
        <end position="331"/>
    </location>
</feature>
<feature type="compositionally biased region" description="Basic and acidic residues" evidence="1">
    <location>
        <begin position="170"/>
        <end position="180"/>
    </location>
</feature>
<feature type="region of interest" description="Disordered" evidence="1">
    <location>
        <begin position="1"/>
        <end position="37"/>
    </location>
</feature>
<accession>A0A0A1TLB1</accession>
<feature type="compositionally biased region" description="Low complexity" evidence="1">
    <location>
        <begin position="350"/>
        <end position="370"/>
    </location>
</feature>
<evidence type="ECO:0000313" key="3">
    <source>
        <dbReference type="EMBL" id="CEJ91690.1"/>
    </source>
</evidence>
<protein>
    <recommendedName>
        <fullName evidence="2">Transcription factor TFIIIC triple barrel domain-containing protein</fullName>
    </recommendedName>
</protein>
<name>A0A0A1TLB1_9HYPO</name>
<dbReference type="InterPro" id="IPR019481">
    <property type="entry name" value="TFIIIC_triple_barrel"/>
</dbReference>